<sequence>MKTKDIVTDRAMACHPASYDYFGVEKRHCRLLNIRVVDGYMRSGPIDYFGVGKRHCRVLNSRVVDGYMRSG</sequence>
<accession>A0ABX2CT22</accession>
<name>A0ABX2CT22_9CYAN</name>
<keyword evidence="2" id="KW-1185">Reference proteome</keyword>
<dbReference type="RefSeq" id="WP_172185279.1">
    <property type="nucleotide sequence ID" value="NZ_CAWPPK010000274.1"/>
</dbReference>
<evidence type="ECO:0000313" key="1">
    <source>
        <dbReference type="EMBL" id="NQE32837.1"/>
    </source>
</evidence>
<gene>
    <name evidence="1" type="ORF">E5S67_00554</name>
</gene>
<dbReference type="EMBL" id="SRRZ01000006">
    <property type="protein sequence ID" value="NQE32837.1"/>
    <property type="molecule type" value="Genomic_DNA"/>
</dbReference>
<comment type="caution">
    <text evidence="1">The sequence shown here is derived from an EMBL/GenBank/DDBJ whole genome shotgun (WGS) entry which is preliminary data.</text>
</comment>
<protein>
    <submittedName>
        <fullName evidence="1">Uncharacterized protein</fullName>
    </submittedName>
</protein>
<evidence type="ECO:0000313" key="2">
    <source>
        <dbReference type="Proteomes" id="UP000702425"/>
    </source>
</evidence>
<organism evidence="1 2">
    <name type="scientific">Microcoleus asticus IPMA8</name>
    <dbReference type="NCBI Taxonomy" id="2563858"/>
    <lineage>
        <taxon>Bacteria</taxon>
        <taxon>Bacillati</taxon>
        <taxon>Cyanobacteriota</taxon>
        <taxon>Cyanophyceae</taxon>
        <taxon>Oscillatoriophycideae</taxon>
        <taxon>Oscillatoriales</taxon>
        <taxon>Microcoleaceae</taxon>
        <taxon>Microcoleus</taxon>
        <taxon>Microcoleus asticus</taxon>
    </lineage>
</organism>
<dbReference type="Proteomes" id="UP000702425">
    <property type="component" value="Unassembled WGS sequence"/>
</dbReference>
<proteinExistence type="predicted"/>
<reference evidence="1 2" key="1">
    <citation type="journal article" date="2020" name="Sci. Rep.">
        <title>A novel cyanobacterial geosmin producer, revising GeoA distribution and dispersion patterns in Bacteria.</title>
        <authorList>
            <person name="Churro C."/>
            <person name="Semedo-Aguiar A.P."/>
            <person name="Silva A.D."/>
            <person name="Pereira-Leal J.B."/>
            <person name="Leite R.B."/>
        </authorList>
    </citation>
    <scope>NUCLEOTIDE SEQUENCE [LARGE SCALE GENOMIC DNA]</scope>
    <source>
        <strain evidence="1 2">IPMA8</strain>
    </source>
</reference>